<organism evidence="1 2">
    <name type="scientific">Coptotermes formosanus</name>
    <name type="common">Formosan subterranean termite</name>
    <dbReference type="NCBI Taxonomy" id="36987"/>
    <lineage>
        <taxon>Eukaryota</taxon>
        <taxon>Metazoa</taxon>
        <taxon>Ecdysozoa</taxon>
        <taxon>Arthropoda</taxon>
        <taxon>Hexapoda</taxon>
        <taxon>Insecta</taxon>
        <taxon>Pterygota</taxon>
        <taxon>Neoptera</taxon>
        <taxon>Polyneoptera</taxon>
        <taxon>Dictyoptera</taxon>
        <taxon>Blattodea</taxon>
        <taxon>Blattoidea</taxon>
        <taxon>Termitoidae</taxon>
        <taxon>Rhinotermitidae</taxon>
        <taxon>Coptotermes</taxon>
    </lineage>
</organism>
<name>A0A6L2Q511_COPFO</name>
<feature type="non-terminal residue" evidence="1">
    <location>
        <position position="353"/>
    </location>
</feature>
<dbReference type="OrthoDB" id="10039452at2759"/>
<proteinExistence type="predicted"/>
<dbReference type="AlphaFoldDB" id="A0A6L2Q511"/>
<reference evidence="2" key="1">
    <citation type="submission" date="2020-01" db="EMBL/GenBank/DDBJ databases">
        <title>Draft genome sequence of the Termite Coptotermes fromosanus.</title>
        <authorList>
            <person name="Itakura S."/>
            <person name="Yosikawa Y."/>
            <person name="Umezawa K."/>
        </authorList>
    </citation>
    <scope>NUCLEOTIDE SEQUENCE [LARGE SCALE GENOMIC DNA]</scope>
</reference>
<comment type="caution">
    <text evidence="1">The sequence shown here is derived from an EMBL/GenBank/DDBJ whole genome shotgun (WGS) entry which is preliminary data.</text>
</comment>
<evidence type="ECO:0008006" key="3">
    <source>
        <dbReference type="Google" id="ProtNLM"/>
    </source>
</evidence>
<dbReference type="InParanoid" id="A0A6L2Q511"/>
<protein>
    <recommendedName>
        <fullName evidence="3">HTH CENPB-type domain-containing protein</fullName>
    </recommendedName>
</protein>
<keyword evidence="2" id="KW-1185">Reference proteome</keyword>
<sequence length="353" mass="40671">MASELAKVILNTIQAFHFVDEEKLLIAEVWRHLEDRRTVTKKSHFADLVPFDVKVKAVTLAQLHPTWRLQSRWQEQVKRGGSDRDKYNIVNSWTFDQFTEARAKKQHVATGTLQQWRMVASFQITSPAFPFKASSGWVKDFNKNYIIRHRQVTKYVSNKDNATFDDTVQSAGLFQKQTDMHSYTAQYAITASGKLLLRVCICLQERSGVFGHQVRGKVETLSQELVNICVTATKLGKLQKEIYRHFLVSVIHPYIKIDKFLLIIDSWGGQTNPAIYNEKCLDESDEPTCTLKIIPSKCKPLCQPCDTYFYRQVKNYIGKFQNCPVLTAAKRNLSGREDCIKYTHRQPIASTRL</sequence>
<dbReference type="Proteomes" id="UP000502823">
    <property type="component" value="Unassembled WGS sequence"/>
</dbReference>
<dbReference type="EMBL" id="BLKM01000729">
    <property type="protein sequence ID" value="GFG37908.1"/>
    <property type="molecule type" value="Genomic_DNA"/>
</dbReference>
<accession>A0A6L2Q511</accession>
<gene>
    <name evidence="1" type="ORF">Cfor_07398</name>
</gene>
<evidence type="ECO:0000313" key="1">
    <source>
        <dbReference type="EMBL" id="GFG37908.1"/>
    </source>
</evidence>
<evidence type="ECO:0000313" key="2">
    <source>
        <dbReference type="Proteomes" id="UP000502823"/>
    </source>
</evidence>